<evidence type="ECO:0000313" key="3">
    <source>
        <dbReference type="EMBL" id="PMD48079.1"/>
    </source>
</evidence>
<dbReference type="OrthoDB" id="2592504at2759"/>
<dbReference type="InterPro" id="IPR056143">
    <property type="entry name" value="DUF7726"/>
</dbReference>
<dbReference type="Proteomes" id="UP000235786">
    <property type="component" value="Unassembled WGS sequence"/>
</dbReference>
<organism evidence="3 4">
    <name type="scientific">Hyaloscypha variabilis (strain UAMH 11265 / GT02V1 / F)</name>
    <name type="common">Meliniomyces variabilis</name>
    <dbReference type="NCBI Taxonomy" id="1149755"/>
    <lineage>
        <taxon>Eukaryota</taxon>
        <taxon>Fungi</taxon>
        <taxon>Dikarya</taxon>
        <taxon>Ascomycota</taxon>
        <taxon>Pezizomycotina</taxon>
        <taxon>Leotiomycetes</taxon>
        <taxon>Helotiales</taxon>
        <taxon>Hyaloscyphaceae</taxon>
        <taxon>Hyaloscypha</taxon>
        <taxon>Hyaloscypha variabilis</taxon>
    </lineage>
</organism>
<dbReference type="EMBL" id="KZ613937">
    <property type="protein sequence ID" value="PMD48079.1"/>
    <property type="molecule type" value="Genomic_DNA"/>
</dbReference>
<dbReference type="Pfam" id="PF24852">
    <property type="entry name" value="DUF7726"/>
    <property type="match status" value="2"/>
</dbReference>
<dbReference type="PANTHER" id="PTHR42339:SF1">
    <property type="entry name" value="HISTONE H1"/>
    <property type="match status" value="1"/>
</dbReference>
<gene>
    <name evidence="3" type="ORF">L207DRAFT_550244</name>
</gene>
<evidence type="ECO:0000259" key="2">
    <source>
        <dbReference type="Pfam" id="PF24852"/>
    </source>
</evidence>
<feature type="compositionally biased region" description="Polar residues" evidence="1">
    <location>
        <begin position="1"/>
        <end position="20"/>
    </location>
</feature>
<feature type="domain" description="DUF7726" evidence="2">
    <location>
        <begin position="158"/>
        <end position="236"/>
    </location>
</feature>
<sequence>MSLNSPARQPLAPTSINSILNPVIEPSVQSKPDAPTKRKADELNEIDSEDDRLHYITDNCDQVRRKIRTLLNSGEMKVTEFQRAIGVNSNAYGRFMGYTGRDKGSGSNTYVEAFKFFKKRELQGIKVPKKKAKTTEESAKYDVSAITLDGEAETNVLVFDSCDEIRKKIRAHLAQPGVAQAAFLREIAKTYRDGRKIQSKVLNDFLGKRGASAGNTSAVFYSSYVFFEKLRIKEGKPRSKHRETMEKLYAGKGFDTKNRSDRGVYCFAGETPVEDKYGKIHFY</sequence>
<keyword evidence="4" id="KW-1185">Reference proteome</keyword>
<evidence type="ECO:0000256" key="1">
    <source>
        <dbReference type="SAM" id="MobiDB-lite"/>
    </source>
</evidence>
<dbReference type="PANTHER" id="PTHR42339">
    <property type="entry name" value="HISTONE H1"/>
    <property type="match status" value="1"/>
</dbReference>
<accession>A0A2J6SBC9</accession>
<dbReference type="AlphaFoldDB" id="A0A2J6SBC9"/>
<name>A0A2J6SBC9_HYAVF</name>
<evidence type="ECO:0000313" key="4">
    <source>
        <dbReference type="Proteomes" id="UP000235786"/>
    </source>
</evidence>
<reference evidence="3 4" key="1">
    <citation type="submission" date="2016-04" db="EMBL/GenBank/DDBJ databases">
        <title>A degradative enzymes factory behind the ericoid mycorrhizal symbiosis.</title>
        <authorList>
            <consortium name="DOE Joint Genome Institute"/>
            <person name="Martino E."/>
            <person name="Morin E."/>
            <person name="Grelet G."/>
            <person name="Kuo A."/>
            <person name="Kohler A."/>
            <person name="Daghino S."/>
            <person name="Barry K."/>
            <person name="Choi C."/>
            <person name="Cichocki N."/>
            <person name="Clum A."/>
            <person name="Copeland A."/>
            <person name="Hainaut M."/>
            <person name="Haridas S."/>
            <person name="Labutti K."/>
            <person name="Lindquist E."/>
            <person name="Lipzen A."/>
            <person name="Khouja H.-R."/>
            <person name="Murat C."/>
            <person name="Ohm R."/>
            <person name="Olson A."/>
            <person name="Spatafora J."/>
            <person name="Veneault-Fourrey C."/>
            <person name="Henrissat B."/>
            <person name="Grigoriev I."/>
            <person name="Martin F."/>
            <person name="Perotto S."/>
        </authorList>
    </citation>
    <scope>NUCLEOTIDE SEQUENCE [LARGE SCALE GENOMIC DNA]</scope>
    <source>
        <strain evidence="3 4">F</strain>
    </source>
</reference>
<proteinExistence type="predicted"/>
<protein>
    <recommendedName>
        <fullName evidence="2">DUF7726 domain-containing protein</fullName>
    </recommendedName>
</protein>
<feature type="domain" description="DUF7726" evidence="2">
    <location>
        <begin position="56"/>
        <end position="126"/>
    </location>
</feature>
<feature type="region of interest" description="Disordered" evidence="1">
    <location>
        <begin position="1"/>
        <end position="42"/>
    </location>
</feature>